<feature type="region of interest" description="Disordered" evidence="1">
    <location>
        <begin position="1"/>
        <end position="55"/>
    </location>
</feature>
<protein>
    <submittedName>
        <fullName evidence="3">Uncharacterized protein</fullName>
    </submittedName>
</protein>
<keyword evidence="2" id="KW-0812">Transmembrane</keyword>
<keyword evidence="4" id="KW-1185">Reference proteome</keyword>
<comment type="caution">
    <text evidence="3">The sequence shown here is derived from an EMBL/GenBank/DDBJ whole genome shotgun (WGS) entry which is preliminary data.</text>
</comment>
<sequence>MATNANPFSSAARSGYSSISGGVNYDSEDDNKPKLRANKKAPSTSTSARPSLSAMNTTLQSVRRRSRCNFLLLLSLYLLVLTLGFSLHRSVYLLSLREAEDAGDADARIEEVGKLLDDTIVGIQKFNRTVTNADLIDAVKDLREKVKL</sequence>
<keyword evidence="2" id="KW-0472">Membrane</keyword>
<gene>
    <name evidence="3" type="ORF">TrRE_jg6617</name>
</gene>
<feature type="non-terminal residue" evidence="3">
    <location>
        <position position="148"/>
    </location>
</feature>
<organism evidence="3 4">
    <name type="scientific">Triparma retinervis</name>
    <dbReference type="NCBI Taxonomy" id="2557542"/>
    <lineage>
        <taxon>Eukaryota</taxon>
        <taxon>Sar</taxon>
        <taxon>Stramenopiles</taxon>
        <taxon>Ochrophyta</taxon>
        <taxon>Bolidophyceae</taxon>
        <taxon>Parmales</taxon>
        <taxon>Triparmaceae</taxon>
        <taxon>Triparma</taxon>
    </lineage>
</organism>
<reference evidence="3" key="1">
    <citation type="submission" date="2022-07" db="EMBL/GenBank/DDBJ databases">
        <title>Genome analysis of Parmales, a sister group of diatoms, reveals the evolutionary specialization of diatoms from phago-mixotrophs to photoautotrophs.</title>
        <authorList>
            <person name="Ban H."/>
            <person name="Sato S."/>
            <person name="Yoshikawa S."/>
            <person name="Kazumasa Y."/>
            <person name="Nakamura Y."/>
            <person name="Ichinomiya M."/>
            <person name="Saitoh K."/>
            <person name="Sato N."/>
            <person name="Blanc-Mathieu R."/>
            <person name="Endo H."/>
            <person name="Kuwata A."/>
            <person name="Ogata H."/>
        </authorList>
    </citation>
    <scope>NUCLEOTIDE SEQUENCE</scope>
</reference>
<dbReference type="Proteomes" id="UP001165082">
    <property type="component" value="Unassembled WGS sequence"/>
</dbReference>
<evidence type="ECO:0000313" key="4">
    <source>
        <dbReference type="Proteomes" id="UP001165082"/>
    </source>
</evidence>
<evidence type="ECO:0000256" key="1">
    <source>
        <dbReference type="SAM" id="MobiDB-lite"/>
    </source>
</evidence>
<evidence type="ECO:0000256" key="2">
    <source>
        <dbReference type="SAM" id="Phobius"/>
    </source>
</evidence>
<accession>A0A9W7A9K5</accession>
<dbReference type="AlphaFoldDB" id="A0A9W7A9K5"/>
<name>A0A9W7A9K5_9STRA</name>
<feature type="transmembrane region" description="Helical" evidence="2">
    <location>
        <begin position="70"/>
        <end position="88"/>
    </location>
</feature>
<proteinExistence type="predicted"/>
<feature type="compositionally biased region" description="Polar residues" evidence="1">
    <location>
        <begin position="41"/>
        <end position="55"/>
    </location>
</feature>
<evidence type="ECO:0000313" key="3">
    <source>
        <dbReference type="EMBL" id="GMH64374.1"/>
    </source>
</evidence>
<keyword evidence="2" id="KW-1133">Transmembrane helix</keyword>
<feature type="compositionally biased region" description="Low complexity" evidence="1">
    <location>
        <begin position="9"/>
        <end position="22"/>
    </location>
</feature>
<dbReference type="EMBL" id="BRXZ01001174">
    <property type="protein sequence ID" value="GMH64374.1"/>
    <property type="molecule type" value="Genomic_DNA"/>
</dbReference>